<evidence type="ECO:0000313" key="9">
    <source>
        <dbReference type="Proteomes" id="UP001253545"/>
    </source>
</evidence>
<evidence type="ECO:0000256" key="1">
    <source>
        <dbReference type="ARBA" id="ARBA00022741"/>
    </source>
</evidence>
<feature type="domain" description="RapZ-like N-terminal" evidence="6">
    <location>
        <begin position="1"/>
        <end position="155"/>
    </location>
</feature>
<dbReference type="RefSeq" id="WP_311369511.1">
    <property type="nucleotide sequence ID" value="NZ_JAVRHX010000004.1"/>
</dbReference>
<dbReference type="PANTHER" id="PTHR30448:SF0">
    <property type="entry name" value="RNASE ADAPTER PROTEIN RAPZ"/>
    <property type="match status" value="1"/>
</dbReference>
<keyword evidence="2 4" id="KW-0067">ATP-binding</keyword>
<gene>
    <name evidence="8" type="primary">rapZ</name>
    <name evidence="8" type="ORF">RM552_14175</name>
</gene>
<feature type="domain" description="RapZ C-terminal" evidence="7">
    <location>
        <begin position="161"/>
        <end position="280"/>
    </location>
</feature>
<dbReference type="PIRSF" id="PIRSF005052">
    <property type="entry name" value="P-loopkin"/>
    <property type="match status" value="1"/>
</dbReference>
<evidence type="ECO:0000256" key="3">
    <source>
        <dbReference type="ARBA" id="ARBA00023134"/>
    </source>
</evidence>
<dbReference type="NCBIfam" id="NF003828">
    <property type="entry name" value="PRK05416.1"/>
    <property type="match status" value="1"/>
</dbReference>
<dbReference type="InterPro" id="IPR053931">
    <property type="entry name" value="RapZ_C"/>
</dbReference>
<reference evidence="8 9" key="1">
    <citation type="submission" date="2023-09" db="EMBL/GenBank/DDBJ databases">
        <authorList>
            <person name="Rey-Velasco X."/>
        </authorList>
    </citation>
    <scope>NUCLEOTIDE SEQUENCE [LARGE SCALE GENOMIC DNA]</scope>
    <source>
        <strain evidence="8 9">P117</strain>
    </source>
</reference>
<evidence type="ECO:0000256" key="2">
    <source>
        <dbReference type="ARBA" id="ARBA00022840"/>
    </source>
</evidence>
<comment type="caution">
    <text evidence="8">The sequence shown here is derived from an EMBL/GenBank/DDBJ whole genome shotgun (WGS) entry which is preliminary data.</text>
</comment>
<dbReference type="PANTHER" id="PTHR30448">
    <property type="entry name" value="RNASE ADAPTER PROTEIN RAPZ"/>
    <property type="match status" value="1"/>
</dbReference>
<evidence type="ECO:0000313" key="8">
    <source>
        <dbReference type="EMBL" id="MDT0595998.1"/>
    </source>
</evidence>
<keyword evidence="1 4" id="KW-0547">Nucleotide-binding</keyword>
<feature type="region of interest" description="Disordered" evidence="5">
    <location>
        <begin position="288"/>
        <end position="312"/>
    </location>
</feature>
<dbReference type="InterPro" id="IPR027417">
    <property type="entry name" value="P-loop_NTPase"/>
</dbReference>
<keyword evidence="9" id="KW-1185">Reference proteome</keyword>
<keyword evidence="3 4" id="KW-0342">GTP-binding</keyword>
<sequence>MKLLIISGRSGSGKSIALRALEDLSYYCVDNIPVSLLPTLTHTVVEQHELVAVSIDVRNMPETENEISELLEYLPEFWDITIIFLDASDDVLIKRYSETRRLHPLFKQSNSLIDAISAEQEILVPVAEKADLHINTDQLSVHDLAELVRERVLGKKSSDLVIVFESFGFKYGLPKDSDYVFDVRFLPNPHWEPDLRPLTGLDGPVELFLSGQPLVMKLIWQVQSFVTTWLPHLERNNRSYVTIAIGCTGGQHRSVYVAQALYEAFKNSHGDAQVKHRELKRITPKIENTPSTQNLLNDDTTVSNFKPINNND</sequence>
<organism evidence="8 9">
    <name type="scientific">Glaciecola petra</name>
    <dbReference type="NCBI Taxonomy" id="3075602"/>
    <lineage>
        <taxon>Bacteria</taxon>
        <taxon>Pseudomonadati</taxon>
        <taxon>Pseudomonadota</taxon>
        <taxon>Gammaproteobacteria</taxon>
        <taxon>Alteromonadales</taxon>
        <taxon>Alteromonadaceae</taxon>
        <taxon>Glaciecola</taxon>
    </lineage>
</organism>
<dbReference type="InterPro" id="IPR005337">
    <property type="entry name" value="RapZ-like"/>
</dbReference>
<dbReference type="HAMAP" id="MF_00636">
    <property type="entry name" value="RapZ_like"/>
    <property type="match status" value="1"/>
</dbReference>
<dbReference type="Pfam" id="PF03668">
    <property type="entry name" value="RapZ-like_N"/>
    <property type="match status" value="1"/>
</dbReference>
<evidence type="ECO:0000256" key="5">
    <source>
        <dbReference type="SAM" id="MobiDB-lite"/>
    </source>
</evidence>
<dbReference type="SUPFAM" id="SSF52540">
    <property type="entry name" value="P-loop containing nucleoside triphosphate hydrolases"/>
    <property type="match status" value="1"/>
</dbReference>
<dbReference type="EMBL" id="JAVRHX010000004">
    <property type="protein sequence ID" value="MDT0595998.1"/>
    <property type="molecule type" value="Genomic_DNA"/>
</dbReference>
<dbReference type="Pfam" id="PF22740">
    <property type="entry name" value="PapZ_C"/>
    <property type="match status" value="1"/>
</dbReference>
<dbReference type="InterPro" id="IPR053930">
    <property type="entry name" value="RapZ-like_N"/>
</dbReference>
<dbReference type="Proteomes" id="UP001253545">
    <property type="component" value="Unassembled WGS sequence"/>
</dbReference>
<evidence type="ECO:0000259" key="6">
    <source>
        <dbReference type="Pfam" id="PF03668"/>
    </source>
</evidence>
<dbReference type="Gene3D" id="3.40.50.300">
    <property type="entry name" value="P-loop containing nucleotide triphosphate hydrolases"/>
    <property type="match status" value="1"/>
</dbReference>
<protein>
    <submittedName>
        <fullName evidence="8">RNase adapter RapZ</fullName>
    </submittedName>
</protein>
<feature type="binding site" evidence="4">
    <location>
        <begin position="8"/>
        <end position="15"/>
    </location>
    <ligand>
        <name>ATP</name>
        <dbReference type="ChEBI" id="CHEBI:30616"/>
    </ligand>
</feature>
<evidence type="ECO:0000256" key="4">
    <source>
        <dbReference type="HAMAP-Rule" id="MF_00636"/>
    </source>
</evidence>
<feature type="binding site" evidence="4">
    <location>
        <begin position="56"/>
        <end position="59"/>
    </location>
    <ligand>
        <name>GTP</name>
        <dbReference type="ChEBI" id="CHEBI:37565"/>
    </ligand>
</feature>
<name>A0ABU2ZTN3_9ALTE</name>
<proteinExistence type="inferred from homology"/>
<evidence type="ECO:0000259" key="7">
    <source>
        <dbReference type="Pfam" id="PF22740"/>
    </source>
</evidence>
<accession>A0ABU2ZTN3</accession>